<dbReference type="Gene3D" id="3.10.450.50">
    <property type="match status" value="1"/>
</dbReference>
<evidence type="ECO:0000313" key="2">
    <source>
        <dbReference type="EMBL" id="AUC23480.1"/>
    </source>
</evidence>
<evidence type="ECO:0000259" key="1">
    <source>
        <dbReference type="Pfam" id="PF17775"/>
    </source>
</evidence>
<organism evidence="2 3">
    <name type="scientific">Polaribacter sejongensis</name>
    <dbReference type="NCBI Taxonomy" id="985043"/>
    <lineage>
        <taxon>Bacteria</taxon>
        <taxon>Pseudomonadati</taxon>
        <taxon>Bacteroidota</taxon>
        <taxon>Flavobacteriia</taxon>
        <taxon>Flavobacteriales</taxon>
        <taxon>Flavobacteriaceae</taxon>
    </lineage>
</organism>
<gene>
    <name evidence="2" type="ORF">BTO15_15840</name>
</gene>
<feature type="domain" description="YchJ-like middle NTF2-like" evidence="1">
    <location>
        <begin position="27"/>
        <end position="62"/>
    </location>
</feature>
<dbReference type="Proteomes" id="UP000232721">
    <property type="component" value="Chromosome"/>
</dbReference>
<proteinExistence type="predicted"/>
<reference evidence="2 3" key="1">
    <citation type="submission" date="2017-02" db="EMBL/GenBank/DDBJ databases">
        <title>Trade-off between light-utilization and light-protection in marine flavobacteria.</title>
        <authorList>
            <person name="Kumagai Y."/>
            <person name="Yoshizawa S."/>
            <person name="Kogure K."/>
            <person name="Iwasaki W."/>
        </authorList>
    </citation>
    <scope>NUCLEOTIDE SEQUENCE [LARGE SCALE GENOMIC DNA]</scope>
    <source>
        <strain evidence="2 3">KCTC 23670</strain>
    </source>
</reference>
<protein>
    <recommendedName>
        <fullName evidence="1">YchJ-like middle NTF2-like domain-containing protein</fullName>
    </recommendedName>
</protein>
<dbReference type="EMBL" id="CP019336">
    <property type="protein sequence ID" value="AUC23480.1"/>
    <property type="molecule type" value="Genomic_DNA"/>
</dbReference>
<sequence>MKYPSNPSNLCENYYKKEHQGINSVTTPEILMRSKQNAFVMANIYYLQKSHHSATKPSNTEKKKY</sequence>
<dbReference type="Pfam" id="PF17775">
    <property type="entry name" value="YchJ_M-like"/>
    <property type="match status" value="1"/>
</dbReference>
<dbReference type="InterPro" id="IPR048469">
    <property type="entry name" value="YchJ-like_M"/>
</dbReference>
<name>A0ABN5F915_9FLAO</name>
<accession>A0ABN5F915</accession>
<evidence type="ECO:0000313" key="3">
    <source>
        <dbReference type="Proteomes" id="UP000232721"/>
    </source>
</evidence>
<keyword evidence="3" id="KW-1185">Reference proteome</keyword>
<dbReference type="RefSeq" id="WP_208889517.1">
    <property type="nucleotide sequence ID" value="NZ_CP019336.1"/>
</dbReference>